<accession>A0A395RVQ2</accession>
<protein>
    <recommendedName>
        <fullName evidence="2">Alpha/beta hydrolase fold-3 domain-containing protein</fullName>
    </recommendedName>
</protein>
<name>A0A395RVQ2_FUSSP</name>
<dbReference type="GO" id="GO:0016787">
    <property type="term" value="F:hydrolase activity"/>
    <property type="evidence" value="ECO:0007669"/>
    <property type="project" value="UniProtKB-KW"/>
</dbReference>
<dbReference type="InterPro" id="IPR013094">
    <property type="entry name" value="AB_hydrolase_3"/>
</dbReference>
<comment type="caution">
    <text evidence="3">The sequence shown here is derived from an EMBL/GenBank/DDBJ whole genome shotgun (WGS) entry which is preliminary data.</text>
</comment>
<dbReference type="Gene3D" id="3.40.50.1820">
    <property type="entry name" value="alpha/beta hydrolase"/>
    <property type="match status" value="1"/>
</dbReference>
<reference evidence="3 4" key="1">
    <citation type="journal article" date="2018" name="PLoS Pathog.">
        <title>Evolution of structural diversity of trichothecenes, a family of toxins produced by plant pathogenic and entomopathogenic fungi.</title>
        <authorList>
            <person name="Proctor R.H."/>
            <person name="McCormick S.P."/>
            <person name="Kim H.S."/>
            <person name="Cardoza R.E."/>
            <person name="Stanley A.M."/>
            <person name="Lindo L."/>
            <person name="Kelly A."/>
            <person name="Brown D.W."/>
            <person name="Lee T."/>
            <person name="Vaughan M.M."/>
            <person name="Alexander N.J."/>
            <person name="Busman M."/>
            <person name="Gutierrez S."/>
        </authorList>
    </citation>
    <scope>NUCLEOTIDE SEQUENCE [LARGE SCALE GENOMIC DNA]</scope>
    <source>
        <strain evidence="3 4">NRRL 3299</strain>
    </source>
</reference>
<proteinExistence type="predicted"/>
<dbReference type="Proteomes" id="UP000266152">
    <property type="component" value="Unassembled WGS sequence"/>
</dbReference>
<dbReference type="PANTHER" id="PTHR48081:SF8">
    <property type="entry name" value="ALPHA_BETA HYDROLASE FOLD-3 DOMAIN-CONTAINING PROTEIN-RELATED"/>
    <property type="match status" value="1"/>
</dbReference>
<gene>
    <name evidence="3" type="ORF">FSPOR_8011</name>
</gene>
<dbReference type="InterPro" id="IPR050300">
    <property type="entry name" value="GDXG_lipolytic_enzyme"/>
</dbReference>
<dbReference type="EMBL" id="PXOF01000118">
    <property type="protein sequence ID" value="RGP64193.1"/>
    <property type="molecule type" value="Genomic_DNA"/>
</dbReference>
<dbReference type="STRING" id="5514.A0A395RVQ2"/>
<feature type="domain" description="Alpha/beta hydrolase fold-3" evidence="2">
    <location>
        <begin position="101"/>
        <end position="317"/>
    </location>
</feature>
<organism evidence="3 4">
    <name type="scientific">Fusarium sporotrichioides</name>
    <dbReference type="NCBI Taxonomy" id="5514"/>
    <lineage>
        <taxon>Eukaryota</taxon>
        <taxon>Fungi</taxon>
        <taxon>Dikarya</taxon>
        <taxon>Ascomycota</taxon>
        <taxon>Pezizomycotina</taxon>
        <taxon>Sordariomycetes</taxon>
        <taxon>Hypocreomycetidae</taxon>
        <taxon>Hypocreales</taxon>
        <taxon>Nectriaceae</taxon>
        <taxon>Fusarium</taxon>
    </lineage>
</organism>
<evidence type="ECO:0000259" key="2">
    <source>
        <dbReference type="Pfam" id="PF07859"/>
    </source>
</evidence>
<evidence type="ECO:0000256" key="1">
    <source>
        <dbReference type="ARBA" id="ARBA00022801"/>
    </source>
</evidence>
<dbReference type="PANTHER" id="PTHR48081">
    <property type="entry name" value="AB HYDROLASE SUPERFAMILY PROTEIN C4A8.06C"/>
    <property type="match status" value="1"/>
</dbReference>
<keyword evidence="1" id="KW-0378">Hydrolase</keyword>
<sequence>MFTQAHSHIYFLLCTRYFFETARRVALEDSLQQPPLPADFDISALRQYQNASKANFRETLGAAGSGLTERDIKIPLDGRNLDAHVYSPSRKFSAGSLPVYLFFHGGGFCIGSRFDDMEANRRIAVEANIVVVSLEYSLAPEHPFPQAVYDGLETLRWITRNTNAVHPSASVSEGLIIGGTSAGGNIANAVVYLNRDHENPIQMTGQLLSVPPLLPSPVVPDKYRKYYSSFEENRSISILPPGLEEKFIEAYKPDINSPLFVPFNHPKGHSGIPPTCIQVCGLDTLRDEGLIYERVLREENGIPTRLNMYPGLPHHFWEFYPTLTQHIEKRTNDAIEGILWLLKAKQEYMAG</sequence>
<dbReference type="SUPFAM" id="SSF53474">
    <property type="entry name" value="alpha/beta-Hydrolases"/>
    <property type="match status" value="1"/>
</dbReference>
<dbReference type="Pfam" id="PF07859">
    <property type="entry name" value="Abhydrolase_3"/>
    <property type="match status" value="1"/>
</dbReference>
<dbReference type="AlphaFoldDB" id="A0A395RVQ2"/>
<evidence type="ECO:0000313" key="3">
    <source>
        <dbReference type="EMBL" id="RGP64193.1"/>
    </source>
</evidence>
<keyword evidence="4" id="KW-1185">Reference proteome</keyword>
<evidence type="ECO:0000313" key="4">
    <source>
        <dbReference type="Proteomes" id="UP000266152"/>
    </source>
</evidence>
<dbReference type="InterPro" id="IPR029058">
    <property type="entry name" value="AB_hydrolase_fold"/>
</dbReference>